<dbReference type="EMBL" id="AMYB01000011">
    <property type="protein sequence ID" value="OAC98062.1"/>
    <property type="molecule type" value="Genomic_DNA"/>
</dbReference>
<dbReference type="Proteomes" id="UP000077051">
    <property type="component" value="Unassembled WGS sequence"/>
</dbReference>
<protein>
    <submittedName>
        <fullName evidence="1">Uncharacterized protein</fullName>
    </submittedName>
</protein>
<gene>
    <name evidence="1" type="ORF">MUCCIDRAFT_115579</name>
</gene>
<sequence>MKVASLRKPRKTKKMVVRKADSEIYLKYLINAIIETDEAIVYWTNREETTSKMYASLASSSRGRFANERIANTQISVVMKSNKINRMKRKEESTNTRSDRLKFNGVSVGTTIKHAAQSRASIYDQLNGKAKHTVGLSLNSILDLSDDSHDAQKQFFDDVTWETMKKSYDIKIVYVSDIRHYEKKLKKLNKHLKSMDLEKAYTSARKLELDNLYSVNEIVFKIYAYIIDIYRFNSKALLTKSNDPSELDYLMKIWGYIFEVLFSGQENVCCKWGKTKAAHNQFKVDCHFVFYYIEKLIDIGNLEAARYLTCQKTNSDHLKLAIESKDILAFFLSANQVPPTTILSQFQ</sequence>
<proteinExistence type="predicted"/>
<evidence type="ECO:0000313" key="2">
    <source>
        <dbReference type="Proteomes" id="UP000077051"/>
    </source>
</evidence>
<keyword evidence="2" id="KW-1185">Reference proteome</keyword>
<evidence type="ECO:0000313" key="1">
    <source>
        <dbReference type="EMBL" id="OAC98062.1"/>
    </source>
</evidence>
<reference evidence="1 2" key="1">
    <citation type="submission" date="2015-06" db="EMBL/GenBank/DDBJ databases">
        <title>Expansion of signal transduction pathways in fungi by whole-genome duplication.</title>
        <authorList>
            <consortium name="DOE Joint Genome Institute"/>
            <person name="Corrochano L.M."/>
            <person name="Kuo A."/>
            <person name="Marcet-Houben M."/>
            <person name="Polaino S."/>
            <person name="Salamov A."/>
            <person name="Villalobos J.M."/>
            <person name="Alvarez M.I."/>
            <person name="Avalos J."/>
            <person name="Benito E.P."/>
            <person name="Benoit I."/>
            <person name="Burger G."/>
            <person name="Camino L.P."/>
            <person name="Canovas D."/>
            <person name="Cerda-Olmedo E."/>
            <person name="Cheng J.-F."/>
            <person name="Dominguez A."/>
            <person name="Elias M."/>
            <person name="Eslava A.P."/>
            <person name="Glaser F."/>
            <person name="Grimwood J."/>
            <person name="Gutierrez G."/>
            <person name="Heitman J."/>
            <person name="Henrissat B."/>
            <person name="Iturriaga E.A."/>
            <person name="Lang B.F."/>
            <person name="Lavin J.L."/>
            <person name="Lee S."/>
            <person name="Li W."/>
            <person name="Lindquist E."/>
            <person name="Lopez-Garcia S."/>
            <person name="Luque E.M."/>
            <person name="Marcos A.T."/>
            <person name="Martin J."/>
            <person name="Mccluskey K."/>
            <person name="Medina H.R."/>
            <person name="Miralles-Duran A."/>
            <person name="Miyazaki A."/>
            <person name="Munoz-Torres E."/>
            <person name="Oguiza J.A."/>
            <person name="Ohm R."/>
            <person name="Olmedo M."/>
            <person name="Orejas M."/>
            <person name="Ortiz-Castellanos L."/>
            <person name="Pisabarro A.G."/>
            <person name="Rodriguez-Romero J."/>
            <person name="Ruiz-Herrera J."/>
            <person name="Ruiz-Vazquez R."/>
            <person name="Sanz C."/>
            <person name="Schackwitz W."/>
            <person name="Schmutz J."/>
            <person name="Shahriari M."/>
            <person name="Shelest E."/>
            <person name="Silva-Franco F."/>
            <person name="Soanes D."/>
            <person name="Syed K."/>
            <person name="Tagua V.G."/>
            <person name="Talbot N.J."/>
            <person name="Thon M."/>
            <person name="De Vries R.P."/>
            <person name="Wiebenga A."/>
            <person name="Yadav J.S."/>
            <person name="Braun E.L."/>
            <person name="Baker S."/>
            <person name="Garre V."/>
            <person name="Horwitz B."/>
            <person name="Torres-Martinez S."/>
            <person name="Idnurm A."/>
            <person name="Herrera-Estrella A."/>
            <person name="Gabaldon T."/>
            <person name="Grigoriev I.V."/>
        </authorList>
    </citation>
    <scope>NUCLEOTIDE SEQUENCE [LARGE SCALE GENOMIC DNA]</scope>
    <source>
        <strain evidence="1 2">CBS 277.49</strain>
    </source>
</reference>
<dbReference type="OrthoDB" id="2259475at2759"/>
<dbReference type="STRING" id="747725.A0A168GVC8"/>
<organism evidence="1 2">
    <name type="scientific">Mucor lusitanicus CBS 277.49</name>
    <dbReference type="NCBI Taxonomy" id="747725"/>
    <lineage>
        <taxon>Eukaryota</taxon>
        <taxon>Fungi</taxon>
        <taxon>Fungi incertae sedis</taxon>
        <taxon>Mucoromycota</taxon>
        <taxon>Mucoromycotina</taxon>
        <taxon>Mucoromycetes</taxon>
        <taxon>Mucorales</taxon>
        <taxon>Mucorineae</taxon>
        <taxon>Mucoraceae</taxon>
        <taxon>Mucor</taxon>
    </lineage>
</organism>
<dbReference type="VEuPathDB" id="FungiDB:MUCCIDRAFT_115579"/>
<accession>A0A168GVC8</accession>
<name>A0A168GVC8_MUCCL</name>
<comment type="caution">
    <text evidence="1">The sequence shown here is derived from an EMBL/GenBank/DDBJ whole genome shotgun (WGS) entry which is preliminary data.</text>
</comment>
<dbReference type="AlphaFoldDB" id="A0A168GVC8"/>